<accession>A0A8C4X995</accession>
<dbReference type="Proteomes" id="UP000694620">
    <property type="component" value="Chromosome 11"/>
</dbReference>
<evidence type="ECO:0000313" key="9">
    <source>
        <dbReference type="Proteomes" id="UP000694620"/>
    </source>
</evidence>
<sequence length="745" mass="82886">MQDVSTICLFLILGCFWRCQAQVNLPCVSEKDGDLYIVGMFEVCTAQGSIDQLMYTVFTALEYALNNTQNNYSGFKLGYKLYSSCGDCLDNYENDCYYNDNCPLDNLPVVLLFTQDSLNYLTNFGPGTLQIVVNGNGLQSFSPDLINFGQVVGSFFAVKNWTLVGTIYDACSEYIEFENQNSSDYCNDWKMVVSDFNAKTNEIKKNILRHTDNATLFFGTLKDFKGLITSVSGNTTRPFVYCCLESLEDLTYFSNILNHSMLLYHEIRLDDASYSFSKEVMKNITTSSEASSIIGGSANFNVTVTLQNNISDSRKYQLNWSGVMIGQIYTLVQILYKVANNTCYNNMQQCQMWTNTSQYLTQNETSQLPSSISTAINNEYDFKVCNIDAGKTYTNMNCYNVSQSPSSAVCVQSCKVSERSVMIGHCCMQCQPCSGGTFSNGTDCLPLTIVHEVLIYILSPLGILMCVGSLAVFLTRAKTPIVKMAGGNIFYCYLAGLVIAFSSSFVFAVTPTNNTCLIGLPLSAMGFSVCLSSILARSCRILIAFANKAQRPSKLQIHSYIIIITVGTLGEVAICLAWMLRDPLHFTYVPQAKQYTNMACDCNNKYWYYISYGYLGLLCLGSWGVAIKSNALPPAFSESRSISFSMLIFLAIWGCTILIIVSDIKDLQTVILGVSIALSSWGILGCITLPKVFVIIFRPERNSQQWIRHVTYEYCRHVAYKADMNLETEQSTISTSATTMSSVTS</sequence>
<dbReference type="Ensembl" id="ENSECRT00000015232.1">
    <property type="protein sequence ID" value="ENSECRP00000014969.1"/>
    <property type="gene ID" value="ENSECRG00000009976.1"/>
</dbReference>
<feature type="transmembrane region" description="Helical" evidence="5">
    <location>
        <begin position="489"/>
        <end position="511"/>
    </location>
</feature>
<proteinExistence type="predicted"/>
<dbReference type="Pfam" id="PF00003">
    <property type="entry name" value="7tm_3"/>
    <property type="match status" value="1"/>
</dbReference>
<dbReference type="PANTHER" id="PTHR24061">
    <property type="entry name" value="CALCIUM-SENSING RECEPTOR-RELATED"/>
    <property type="match status" value="1"/>
</dbReference>
<evidence type="ECO:0000256" key="6">
    <source>
        <dbReference type="SAM" id="SignalP"/>
    </source>
</evidence>
<feature type="chain" id="PRO_5034588870" evidence="6">
    <location>
        <begin position="22"/>
        <end position="745"/>
    </location>
</feature>
<dbReference type="GO" id="GO:0005886">
    <property type="term" value="C:plasma membrane"/>
    <property type="evidence" value="ECO:0007669"/>
    <property type="project" value="TreeGrafter"/>
</dbReference>
<evidence type="ECO:0000256" key="1">
    <source>
        <dbReference type="ARBA" id="ARBA00004141"/>
    </source>
</evidence>
<reference evidence="8" key="3">
    <citation type="submission" date="2025-09" db="UniProtKB">
        <authorList>
            <consortium name="Ensembl"/>
        </authorList>
    </citation>
    <scope>IDENTIFICATION</scope>
</reference>
<keyword evidence="3 5" id="KW-1133">Transmembrane helix</keyword>
<evidence type="ECO:0000259" key="7">
    <source>
        <dbReference type="PROSITE" id="PS50259"/>
    </source>
</evidence>
<keyword evidence="6" id="KW-0732">Signal</keyword>
<keyword evidence="2 5" id="KW-0812">Transmembrane</keyword>
<organism evidence="8 9">
    <name type="scientific">Erpetoichthys calabaricus</name>
    <name type="common">Rope fish</name>
    <name type="synonym">Calamoichthys calabaricus</name>
    <dbReference type="NCBI Taxonomy" id="27687"/>
    <lineage>
        <taxon>Eukaryota</taxon>
        <taxon>Metazoa</taxon>
        <taxon>Chordata</taxon>
        <taxon>Craniata</taxon>
        <taxon>Vertebrata</taxon>
        <taxon>Euteleostomi</taxon>
        <taxon>Actinopterygii</taxon>
        <taxon>Polypteriformes</taxon>
        <taxon>Polypteridae</taxon>
        <taxon>Erpetoichthys</taxon>
    </lineage>
</organism>
<feature type="domain" description="G-protein coupled receptors family 3 profile" evidence="7">
    <location>
        <begin position="451"/>
        <end position="711"/>
    </location>
</feature>
<evidence type="ECO:0000256" key="4">
    <source>
        <dbReference type="ARBA" id="ARBA00023136"/>
    </source>
</evidence>
<feature type="signal peptide" evidence="6">
    <location>
        <begin position="1"/>
        <end position="21"/>
    </location>
</feature>
<protein>
    <submittedName>
        <fullName evidence="8">Taste receptor type 1 member 3-like</fullName>
    </submittedName>
</protein>
<dbReference type="GO" id="GO:0004930">
    <property type="term" value="F:G protein-coupled receptor activity"/>
    <property type="evidence" value="ECO:0007669"/>
    <property type="project" value="InterPro"/>
</dbReference>
<reference evidence="8" key="1">
    <citation type="submission" date="2021-06" db="EMBL/GenBank/DDBJ databases">
        <authorList>
            <consortium name="Wellcome Sanger Institute Data Sharing"/>
        </authorList>
    </citation>
    <scope>NUCLEOTIDE SEQUENCE [LARGE SCALE GENOMIC DNA]</scope>
</reference>
<feature type="transmembrane region" description="Helical" evidence="5">
    <location>
        <begin position="647"/>
        <end position="664"/>
    </location>
</feature>
<feature type="transmembrane region" description="Helical" evidence="5">
    <location>
        <begin position="557"/>
        <end position="580"/>
    </location>
</feature>
<feature type="transmembrane region" description="Helical" evidence="5">
    <location>
        <begin position="453"/>
        <end position="477"/>
    </location>
</feature>
<comment type="subcellular location">
    <subcellularLocation>
        <location evidence="1">Membrane</location>
        <topology evidence="1">Multi-pass membrane protein</topology>
    </subcellularLocation>
</comment>
<dbReference type="PROSITE" id="PS50259">
    <property type="entry name" value="G_PROTEIN_RECEP_F3_4"/>
    <property type="match status" value="1"/>
</dbReference>
<evidence type="ECO:0000256" key="5">
    <source>
        <dbReference type="SAM" id="Phobius"/>
    </source>
</evidence>
<keyword evidence="9" id="KW-1185">Reference proteome</keyword>
<dbReference type="GeneTree" id="ENSGT00940000161264"/>
<feature type="transmembrane region" description="Helical" evidence="5">
    <location>
        <begin position="517"/>
        <end position="536"/>
    </location>
</feature>
<gene>
    <name evidence="8" type="primary">LOC114660340</name>
</gene>
<evidence type="ECO:0000256" key="3">
    <source>
        <dbReference type="ARBA" id="ARBA00022989"/>
    </source>
</evidence>
<evidence type="ECO:0000256" key="2">
    <source>
        <dbReference type="ARBA" id="ARBA00022692"/>
    </source>
</evidence>
<dbReference type="RefSeq" id="XP_028668809.1">
    <property type="nucleotide sequence ID" value="XM_028812976.2"/>
</dbReference>
<dbReference type="CDD" id="cd13953">
    <property type="entry name" value="7tm_classC_mGluR-like"/>
    <property type="match status" value="1"/>
</dbReference>
<reference evidence="8" key="2">
    <citation type="submission" date="2025-08" db="UniProtKB">
        <authorList>
            <consortium name="Ensembl"/>
        </authorList>
    </citation>
    <scope>IDENTIFICATION</scope>
</reference>
<dbReference type="InterPro" id="IPR017978">
    <property type="entry name" value="GPCR_3_C"/>
</dbReference>
<dbReference type="AlphaFoldDB" id="A0A8C4X995"/>
<dbReference type="PANTHER" id="PTHR24061:SF422">
    <property type="entry name" value="G-PROTEIN COUPLED RECEPTORS FAMILY 3 PROFILE DOMAIN-CONTAINING PROTEIN"/>
    <property type="match status" value="1"/>
</dbReference>
<name>A0A8C4X995_ERPCA</name>
<evidence type="ECO:0000313" key="8">
    <source>
        <dbReference type="Ensembl" id="ENSECRP00000014969.1"/>
    </source>
</evidence>
<feature type="transmembrane region" description="Helical" evidence="5">
    <location>
        <begin position="606"/>
        <end position="626"/>
    </location>
</feature>
<keyword evidence="4 5" id="KW-0472">Membrane</keyword>
<dbReference type="InterPro" id="IPR000068">
    <property type="entry name" value="GPCR_3_Ca_sens_rcpt-rel"/>
</dbReference>
<feature type="transmembrane region" description="Helical" evidence="5">
    <location>
        <begin position="670"/>
        <end position="697"/>
    </location>
</feature>
<dbReference type="GeneID" id="114660340"/>